<feature type="transmembrane region" description="Helical" evidence="6">
    <location>
        <begin position="177"/>
        <end position="198"/>
    </location>
</feature>
<organism evidence="8 9">
    <name type="scientific">Chanos chanos</name>
    <name type="common">Milkfish</name>
    <name type="synonym">Mugil chanos</name>
    <dbReference type="NCBI Taxonomy" id="29144"/>
    <lineage>
        <taxon>Eukaryota</taxon>
        <taxon>Metazoa</taxon>
        <taxon>Chordata</taxon>
        <taxon>Craniata</taxon>
        <taxon>Vertebrata</taxon>
        <taxon>Euteleostomi</taxon>
        <taxon>Actinopterygii</taxon>
        <taxon>Neopterygii</taxon>
        <taxon>Teleostei</taxon>
        <taxon>Ostariophysi</taxon>
        <taxon>Gonorynchiformes</taxon>
        <taxon>Chanidae</taxon>
        <taxon>Chanos</taxon>
    </lineage>
</organism>
<dbReference type="InterPro" id="IPR050160">
    <property type="entry name" value="MHC/Immunoglobulin"/>
</dbReference>
<dbReference type="RefSeq" id="XP_030621293.1">
    <property type="nucleotide sequence ID" value="XM_030765433.1"/>
</dbReference>
<dbReference type="InterPro" id="IPR014745">
    <property type="entry name" value="MHC_II_a/b_N"/>
</dbReference>
<keyword evidence="8" id="KW-1185">Reference proteome</keyword>
<feature type="domain" description="Ig-like" evidence="7">
    <location>
        <begin position="73"/>
        <end position="161"/>
    </location>
</feature>
<dbReference type="InterPro" id="IPR003597">
    <property type="entry name" value="Ig_C1-set"/>
</dbReference>
<dbReference type="SMR" id="A0A6J2UMX0"/>
<dbReference type="Gene3D" id="3.10.320.10">
    <property type="entry name" value="Class II Histocompatibility Antigen, M Beta Chain, Chain B, domain 1"/>
    <property type="match status" value="1"/>
</dbReference>
<dbReference type="GO" id="GO:0006955">
    <property type="term" value="P:immune response"/>
    <property type="evidence" value="ECO:0007669"/>
    <property type="project" value="InterPro"/>
</dbReference>
<dbReference type="InterPro" id="IPR036179">
    <property type="entry name" value="Ig-like_dom_sf"/>
</dbReference>
<dbReference type="GO" id="GO:0042613">
    <property type="term" value="C:MHC class II protein complex"/>
    <property type="evidence" value="ECO:0007669"/>
    <property type="project" value="InterPro"/>
</dbReference>
<dbReference type="InterPro" id="IPR007110">
    <property type="entry name" value="Ig-like_dom"/>
</dbReference>
<keyword evidence="3 6" id="KW-1133">Transmembrane helix</keyword>
<evidence type="ECO:0000256" key="6">
    <source>
        <dbReference type="SAM" id="Phobius"/>
    </source>
</evidence>
<dbReference type="InterPro" id="IPR000353">
    <property type="entry name" value="MHC_II_b_N"/>
</dbReference>
<dbReference type="AlphaFoldDB" id="A0A6J2UMX0"/>
<dbReference type="SUPFAM" id="SSF54452">
    <property type="entry name" value="MHC antigen-recognition domain"/>
    <property type="match status" value="1"/>
</dbReference>
<dbReference type="InterPro" id="IPR011162">
    <property type="entry name" value="MHC_I/II-like_Ag-recog"/>
</dbReference>
<keyword evidence="4" id="KW-1015">Disulfide bond</keyword>
<dbReference type="Pfam" id="PF00969">
    <property type="entry name" value="MHC_II_beta"/>
    <property type="match status" value="1"/>
</dbReference>
<evidence type="ECO:0000256" key="5">
    <source>
        <dbReference type="ARBA" id="ARBA00023180"/>
    </source>
</evidence>
<dbReference type="Pfam" id="PF07654">
    <property type="entry name" value="C1-set"/>
    <property type="match status" value="1"/>
</dbReference>
<evidence type="ECO:0000313" key="8">
    <source>
        <dbReference type="Proteomes" id="UP000504632"/>
    </source>
</evidence>
<keyword evidence="6" id="KW-0472">Membrane</keyword>
<dbReference type="PROSITE" id="PS50835">
    <property type="entry name" value="IG_LIKE"/>
    <property type="match status" value="1"/>
</dbReference>
<dbReference type="PANTHER" id="PTHR19944:SF99">
    <property type="entry name" value="HLA CLASS II HISTOCOMPATIBILITY ANTIGEN, DRB1 BETA CHAIN"/>
    <property type="match status" value="1"/>
</dbReference>
<evidence type="ECO:0000259" key="7">
    <source>
        <dbReference type="PROSITE" id="PS50835"/>
    </source>
</evidence>
<keyword evidence="5" id="KW-0325">Glycoprotein</keyword>
<evidence type="ECO:0000256" key="4">
    <source>
        <dbReference type="ARBA" id="ARBA00023157"/>
    </source>
</evidence>
<dbReference type="Proteomes" id="UP000504632">
    <property type="component" value="Chromosome 1"/>
</dbReference>
<dbReference type="SUPFAM" id="SSF48726">
    <property type="entry name" value="Immunoglobulin"/>
    <property type="match status" value="1"/>
</dbReference>
<accession>A0A6J2UMX0</accession>
<keyword evidence="2 6" id="KW-0812">Transmembrane</keyword>
<reference evidence="9" key="1">
    <citation type="submission" date="2025-08" db="UniProtKB">
        <authorList>
            <consortium name="RefSeq"/>
        </authorList>
    </citation>
    <scope>IDENTIFICATION</scope>
</reference>
<sequence length="238" mass="26872">MVFSETRYFNKHRVMTFNSSWNKFVGHTDYGKAWAQQLNSDSHFMVWARLQVDIFCKFYASHYFSFVNKTVQPRVHLMLIKPASSSHPATLMCSAYDFYPKPIKLSWLSNGKDITSHVTSTEELSNDNWYYQAHSHLEYTPSSGERISCVVEHASFSQSMVYDWDSCIPDPEMKNKMVTGVAGLLLGTITAITGLVYYRKKSTGHILVPTQPIPRVIDVAFDGNGSCPSGLMPGDADS</sequence>
<dbReference type="PANTHER" id="PTHR19944">
    <property type="entry name" value="MHC CLASS II-RELATED"/>
    <property type="match status" value="1"/>
</dbReference>
<protein>
    <submittedName>
        <fullName evidence="9">Rano class II histocompatibility antigen, A beta chain-like</fullName>
    </submittedName>
</protein>
<dbReference type="GeneID" id="115804941"/>
<evidence type="ECO:0000256" key="3">
    <source>
        <dbReference type="ARBA" id="ARBA00022989"/>
    </source>
</evidence>
<dbReference type="Gene3D" id="2.60.40.10">
    <property type="entry name" value="Immunoglobulins"/>
    <property type="match status" value="1"/>
</dbReference>
<proteinExistence type="predicted"/>
<gene>
    <name evidence="9" type="primary">LOC115804941</name>
</gene>
<comment type="subcellular location">
    <subcellularLocation>
        <location evidence="1">Membrane</location>
        <topology evidence="1">Single-pass type I membrane protein</topology>
    </subcellularLocation>
</comment>
<dbReference type="OrthoDB" id="9940220at2759"/>
<evidence type="ECO:0000313" key="9">
    <source>
        <dbReference type="RefSeq" id="XP_030621293.1"/>
    </source>
</evidence>
<dbReference type="InterPro" id="IPR013783">
    <property type="entry name" value="Ig-like_fold"/>
</dbReference>
<dbReference type="InParanoid" id="A0A6J2UMX0"/>
<dbReference type="GO" id="GO:0019882">
    <property type="term" value="P:antigen processing and presentation"/>
    <property type="evidence" value="ECO:0007669"/>
    <property type="project" value="InterPro"/>
</dbReference>
<evidence type="ECO:0000256" key="1">
    <source>
        <dbReference type="ARBA" id="ARBA00004479"/>
    </source>
</evidence>
<evidence type="ECO:0000256" key="2">
    <source>
        <dbReference type="ARBA" id="ARBA00022692"/>
    </source>
</evidence>
<name>A0A6J2UMX0_CHACN</name>
<dbReference type="SMART" id="SM00407">
    <property type="entry name" value="IGc1"/>
    <property type="match status" value="1"/>
</dbReference>